<evidence type="ECO:0000313" key="3">
    <source>
        <dbReference type="WBParaSite" id="jg23714"/>
    </source>
</evidence>
<evidence type="ECO:0000313" key="2">
    <source>
        <dbReference type="Proteomes" id="UP000887574"/>
    </source>
</evidence>
<protein>
    <submittedName>
        <fullName evidence="3">Secreted protein</fullName>
    </submittedName>
</protein>
<keyword evidence="1" id="KW-0732">Signal</keyword>
<evidence type="ECO:0000256" key="1">
    <source>
        <dbReference type="SAM" id="SignalP"/>
    </source>
</evidence>
<dbReference type="WBParaSite" id="jg23714">
    <property type="protein sequence ID" value="jg23714"/>
    <property type="gene ID" value="jg23714"/>
</dbReference>
<name>A0A915DVT6_9BILA</name>
<accession>A0A915DVT6</accession>
<feature type="chain" id="PRO_5036835532" evidence="1">
    <location>
        <begin position="22"/>
        <end position="153"/>
    </location>
</feature>
<keyword evidence="2" id="KW-1185">Reference proteome</keyword>
<feature type="signal peptide" evidence="1">
    <location>
        <begin position="1"/>
        <end position="21"/>
    </location>
</feature>
<organism evidence="2 3">
    <name type="scientific">Ditylenchus dipsaci</name>
    <dbReference type="NCBI Taxonomy" id="166011"/>
    <lineage>
        <taxon>Eukaryota</taxon>
        <taxon>Metazoa</taxon>
        <taxon>Ecdysozoa</taxon>
        <taxon>Nematoda</taxon>
        <taxon>Chromadorea</taxon>
        <taxon>Rhabditida</taxon>
        <taxon>Tylenchina</taxon>
        <taxon>Tylenchomorpha</taxon>
        <taxon>Sphaerularioidea</taxon>
        <taxon>Anguinidae</taxon>
        <taxon>Anguininae</taxon>
        <taxon>Ditylenchus</taxon>
    </lineage>
</organism>
<dbReference type="AlphaFoldDB" id="A0A915DVT6"/>
<proteinExistence type="predicted"/>
<dbReference type="Proteomes" id="UP000887574">
    <property type="component" value="Unplaced"/>
</dbReference>
<reference evidence="3" key="1">
    <citation type="submission" date="2022-11" db="UniProtKB">
        <authorList>
            <consortium name="WormBaseParasite"/>
        </authorList>
    </citation>
    <scope>IDENTIFICATION</scope>
</reference>
<sequence>MLDLIYSAILACLAGQDVANAFPPLDMYLSMIPGHIKTCIGNVTLGQLDTSINSTKRMDGKVLAIDGRKKVYEQMENKENRVQICTMDGSSCTKKFTLSGWFQYLIEDSSACKGNLKEEITVSGNMAYIKTVCKEGWNTGSLCLYHFTKKQSL</sequence>